<feature type="domain" description="Sigma-54 factor interaction" evidence="6">
    <location>
        <begin position="311"/>
        <end position="536"/>
    </location>
</feature>
<dbReference type="PROSITE" id="PS00675">
    <property type="entry name" value="SIGMA54_INTERACT_1"/>
    <property type="match status" value="1"/>
</dbReference>
<dbReference type="PROSITE" id="PS00676">
    <property type="entry name" value="SIGMA54_INTERACT_2"/>
    <property type="match status" value="1"/>
</dbReference>
<dbReference type="Gene3D" id="3.30.450.40">
    <property type="match status" value="1"/>
</dbReference>
<protein>
    <submittedName>
        <fullName evidence="7">Acetoin dehydrogenase</fullName>
    </submittedName>
</protein>
<accession>A0A0V8JEU1</accession>
<dbReference type="InterPro" id="IPR002078">
    <property type="entry name" value="Sigma_54_int"/>
</dbReference>
<keyword evidence="2" id="KW-0067">ATP-binding</keyword>
<evidence type="ECO:0000313" key="8">
    <source>
        <dbReference type="Proteomes" id="UP000054099"/>
    </source>
</evidence>
<dbReference type="AlphaFoldDB" id="A0A0V8JEU1"/>
<dbReference type="InterPro" id="IPR058031">
    <property type="entry name" value="AAA_lid_NorR"/>
</dbReference>
<dbReference type="InterPro" id="IPR009057">
    <property type="entry name" value="Homeodomain-like_sf"/>
</dbReference>
<dbReference type="Pfam" id="PF25601">
    <property type="entry name" value="AAA_lid_14"/>
    <property type="match status" value="1"/>
</dbReference>
<dbReference type="PANTHER" id="PTHR32071">
    <property type="entry name" value="TRANSCRIPTIONAL REGULATORY PROTEIN"/>
    <property type="match status" value="1"/>
</dbReference>
<dbReference type="SMART" id="SM00382">
    <property type="entry name" value="AAA"/>
    <property type="match status" value="1"/>
</dbReference>
<dbReference type="Pfam" id="PF00158">
    <property type="entry name" value="Sigma54_activat"/>
    <property type="match status" value="1"/>
</dbReference>
<evidence type="ECO:0000256" key="4">
    <source>
        <dbReference type="ARBA" id="ARBA00023125"/>
    </source>
</evidence>
<keyword evidence="1" id="KW-0547">Nucleotide-binding</keyword>
<dbReference type="PRINTS" id="PR01590">
    <property type="entry name" value="HTHFIS"/>
</dbReference>
<evidence type="ECO:0000256" key="3">
    <source>
        <dbReference type="ARBA" id="ARBA00023015"/>
    </source>
</evidence>
<dbReference type="PANTHER" id="PTHR32071:SF101">
    <property type="entry name" value="ACETOIN DEHYDROGENASE OPERON TRANSCRIPTIONAL ACTIVATOR ACOR"/>
    <property type="match status" value="1"/>
</dbReference>
<dbReference type="RefSeq" id="WP_061970372.1">
    <property type="nucleotide sequence ID" value="NZ_FMAV01000001.1"/>
</dbReference>
<dbReference type="SUPFAM" id="SSF55781">
    <property type="entry name" value="GAF domain-like"/>
    <property type="match status" value="1"/>
</dbReference>
<dbReference type="Proteomes" id="UP000054099">
    <property type="component" value="Unassembled WGS sequence"/>
</dbReference>
<dbReference type="OrthoDB" id="9771372at2"/>
<dbReference type="PROSITE" id="PS00688">
    <property type="entry name" value="SIGMA54_INTERACT_3"/>
    <property type="match status" value="1"/>
</dbReference>
<dbReference type="FunFam" id="3.40.50.300:FF:000006">
    <property type="entry name" value="DNA-binding transcriptional regulator NtrC"/>
    <property type="match status" value="1"/>
</dbReference>
<dbReference type="InterPro" id="IPR003593">
    <property type="entry name" value="AAA+_ATPase"/>
</dbReference>
<reference evidence="7 8" key="1">
    <citation type="journal article" date="2014" name="Antonie Van Leeuwenhoek">
        <title>Fictibacillus enclensis sp. nov., isolated from marine sediment.</title>
        <authorList>
            <person name="Dastager S.G."/>
            <person name="Mawlankar R."/>
            <person name="Srinivasan K."/>
            <person name="Tang S.K."/>
            <person name="Lee J.C."/>
            <person name="Ramana V.V."/>
            <person name="Shouche Y.S."/>
        </authorList>
    </citation>
    <scope>NUCLEOTIDE SEQUENCE [LARGE SCALE GENOMIC DNA]</scope>
    <source>
        <strain evidence="7 8">NIO-1003</strain>
    </source>
</reference>
<evidence type="ECO:0000256" key="2">
    <source>
        <dbReference type="ARBA" id="ARBA00022840"/>
    </source>
</evidence>
<dbReference type="SUPFAM" id="SSF52540">
    <property type="entry name" value="P-loop containing nucleoside triphosphate hydrolases"/>
    <property type="match status" value="1"/>
</dbReference>
<dbReference type="InterPro" id="IPR025944">
    <property type="entry name" value="Sigma_54_int_dom_CS"/>
</dbReference>
<evidence type="ECO:0000259" key="6">
    <source>
        <dbReference type="PROSITE" id="PS50045"/>
    </source>
</evidence>
<evidence type="ECO:0000256" key="1">
    <source>
        <dbReference type="ARBA" id="ARBA00022741"/>
    </source>
</evidence>
<organism evidence="7 8">
    <name type="scientific">Fictibacillus enclensis</name>
    <dbReference type="NCBI Taxonomy" id="1017270"/>
    <lineage>
        <taxon>Bacteria</taxon>
        <taxon>Bacillati</taxon>
        <taxon>Bacillota</taxon>
        <taxon>Bacilli</taxon>
        <taxon>Bacillales</taxon>
        <taxon>Fictibacillaceae</taxon>
        <taxon>Fictibacillus</taxon>
    </lineage>
</organism>
<dbReference type="InterPro" id="IPR025662">
    <property type="entry name" value="Sigma_54_int_dom_ATP-bd_1"/>
</dbReference>
<evidence type="ECO:0000313" key="7">
    <source>
        <dbReference type="EMBL" id="KSU85466.1"/>
    </source>
</evidence>
<dbReference type="InterPro" id="IPR029016">
    <property type="entry name" value="GAF-like_dom_sf"/>
</dbReference>
<keyword evidence="3" id="KW-0805">Transcription regulation</keyword>
<dbReference type="GO" id="GO:0043565">
    <property type="term" value="F:sequence-specific DNA binding"/>
    <property type="evidence" value="ECO:0007669"/>
    <property type="project" value="InterPro"/>
</dbReference>
<dbReference type="Gene3D" id="1.10.8.60">
    <property type="match status" value="1"/>
</dbReference>
<dbReference type="PROSITE" id="PS50045">
    <property type="entry name" value="SIGMA54_INTERACT_4"/>
    <property type="match status" value="1"/>
</dbReference>
<keyword evidence="4" id="KW-0238">DNA-binding</keyword>
<keyword evidence="5" id="KW-0804">Transcription</keyword>
<keyword evidence="8" id="KW-1185">Reference proteome</keyword>
<name>A0A0V8JEU1_9BACL</name>
<dbReference type="GO" id="GO:0005524">
    <property type="term" value="F:ATP binding"/>
    <property type="evidence" value="ECO:0007669"/>
    <property type="project" value="UniProtKB-KW"/>
</dbReference>
<comment type="caution">
    <text evidence="7">The sequence shown here is derived from an EMBL/GenBank/DDBJ whole genome shotgun (WGS) entry which is preliminary data.</text>
</comment>
<dbReference type="EMBL" id="LNQN01000001">
    <property type="protein sequence ID" value="KSU85466.1"/>
    <property type="molecule type" value="Genomic_DNA"/>
</dbReference>
<dbReference type="SUPFAM" id="SSF46689">
    <property type="entry name" value="Homeodomain-like"/>
    <property type="match status" value="1"/>
</dbReference>
<dbReference type="Pfam" id="PF02954">
    <property type="entry name" value="HTH_8"/>
    <property type="match status" value="1"/>
</dbReference>
<gene>
    <name evidence="7" type="ORF">AS030_08205</name>
</gene>
<dbReference type="Gene3D" id="3.40.50.300">
    <property type="entry name" value="P-loop containing nucleotide triphosphate hydrolases"/>
    <property type="match status" value="1"/>
</dbReference>
<dbReference type="InterPro" id="IPR025943">
    <property type="entry name" value="Sigma_54_int_dom_ATP-bd_2"/>
</dbReference>
<dbReference type="Pfam" id="PF01590">
    <property type="entry name" value="GAF"/>
    <property type="match status" value="1"/>
</dbReference>
<dbReference type="CDD" id="cd00009">
    <property type="entry name" value="AAA"/>
    <property type="match status" value="1"/>
</dbReference>
<dbReference type="InterPro" id="IPR003018">
    <property type="entry name" value="GAF"/>
</dbReference>
<evidence type="ECO:0000256" key="5">
    <source>
        <dbReference type="ARBA" id="ARBA00023163"/>
    </source>
</evidence>
<dbReference type="InterPro" id="IPR027417">
    <property type="entry name" value="P-loop_NTPase"/>
</dbReference>
<dbReference type="InterPro" id="IPR002197">
    <property type="entry name" value="HTH_Fis"/>
</dbReference>
<proteinExistence type="predicted"/>
<sequence length="615" mass="68835">MLASTCYLSTWKRFVQEGVLDPARLNKRIQESWQRCKDVEVDPYLTKGRHILSEKELLLRKNQSSSFLEAAEPHMKRMKKAFQDLGMMALLIDSEGYVLSLNGNRKIITEASKINFIEGVKWTEEEVGTNAIGTALQTKEAVLVSGTEHYSIASHQWSCSAVPVHDPEGRILGVLDVSCPVNTAHPYMLGVVASVSQAIEQELRIQSSHREMELIRQCMDLLEMNPHLVVCSPNGKILAMGQALRRRSANLAGLNIAETVHYGLVNEKQMAIHNEEKRILGYCVSLVPEQYSSAWQGAKTAADLAFVFPGEKGRSTSFQQTIEEIRRVAPSSLSVYISGETGTGKELVARAIHDNSLRKNGPFIAVNCGALSAELLESELFGYEPGAFTGAKKQGTVGKFRQADGGTIFLDEIGEIPPAMQVALLRVLQEKKVTPVGGTKEIPADFRVICATHQDLGQLVQQGLFRKDLFYRLHVYPLAVPALRERKEDIPHLIRYYCEKQGLVLNLTDHMMDTLMAYDWPGNIRELFNVMERLQVLPEIEMNTGQLKRLLRPLDPQDNTCIPSNESTALTFRDQVERNVIMDALKKTKGNVTLAAKLCEIPRSTFYKKIHKYGL</sequence>
<dbReference type="GO" id="GO:0006355">
    <property type="term" value="P:regulation of DNA-templated transcription"/>
    <property type="evidence" value="ECO:0007669"/>
    <property type="project" value="InterPro"/>
</dbReference>
<dbReference type="Gene3D" id="1.10.10.60">
    <property type="entry name" value="Homeodomain-like"/>
    <property type="match status" value="1"/>
</dbReference>